<dbReference type="InterPro" id="IPR019775">
    <property type="entry name" value="WD40_repeat_CS"/>
</dbReference>
<reference evidence="6 7" key="1">
    <citation type="journal article" date="2021" name="ACS Chem. Biol.">
        <title>Genomic-Led Discovery of a Novel Glycopeptide Antibiotic by Nonomuraea coxensis DSM 45129.</title>
        <authorList>
            <person name="Yushchuk O."/>
            <person name="Vior N.M."/>
            <person name="Andreo-Vidal A."/>
            <person name="Berini F."/>
            <person name="Ruckert C."/>
            <person name="Busche T."/>
            <person name="Binda E."/>
            <person name="Kalinowski J."/>
            <person name="Truman A.W."/>
            <person name="Marinelli F."/>
        </authorList>
    </citation>
    <scope>NUCLEOTIDE SEQUENCE [LARGE SCALE GENOMIC DNA]</scope>
    <source>
        <strain evidence="6 7">DSM 45129</strain>
    </source>
</reference>
<proteinExistence type="predicted"/>
<dbReference type="InterPro" id="IPR015943">
    <property type="entry name" value="WD40/YVTN_repeat-like_dom_sf"/>
</dbReference>
<feature type="repeat" description="WD" evidence="3">
    <location>
        <begin position="1379"/>
        <end position="1420"/>
    </location>
</feature>
<protein>
    <submittedName>
        <fullName evidence="6">Translocation protein TolB</fullName>
    </submittedName>
</protein>
<dbReference type="Pfam" id="PF20703">
    <property type="entry name" value="nSTAND1"/>
    <property type="match status" value="1"/>
</dbReference>
<feature type="region of interest" description="Disordered" evidence="4">
    <location>
        <begin position="252"/>
        <end position="274"/>
    </location>
</feature>
<dbReference type="SUPFAM" id="SSF50978">
    <property type="entry name" value="WD40 repeat-like"/>
    <property type="match status" value="2"/>
</dbReference>
<dbReference type="InterPro" id="IPR036322">
    <property type="entry name" value="WD40_repeat_dom_sf"/>
</dbReference>
<gene>
    <name evidence="6" type="ORF">Nocox_11370</name>
</gene>
<dbReference type="EMBL" id="CP068985">
    <property type="protein sequence ID" value="QYC39892.1"/>
    <property type="molecule type" value="Genomic_DNA"/>
</dbReference>
<feature type="repeat" description="WD" evidence="3">
    <location>
        <begin position="1341"/>
        <end position="1375"/>
    </location>
</feature>
<evidence type="ECO:0000256" key="2">
    <source>
        <dbReference type="ARBA" id="ARBA00022737"/>
    </source>
</evidence>
<feature type="region of interest" description="Disordered" evidence="4">
    <location>
        <begin position="740"/>
        <end position="760"/>
    </location>
</feature>
<keyword evidence="2" id="KW-0677">Repeat</keyword>
<feature type="repeat" description="WD" evidence="3">
    <location>
        <begin position="884"/>
        <end position="917"/>
    </location>
</feature>
<evidence type="ECO:0000259" key="5">
    <source>
        <dbReference type="Pfam" id="PF20703"/>
    </source>
</evidence>
<dbReference type="SUPFAM" id="SSF52540">
    <property type="entry name" value="P-loop containing nucleoside triphosphate hydrolases"/>
    <property type="match status" value="1"/>
</dbReference>
<dbReference type="RefSeq" id="WP_157383265.1">
    <property type="nucleotide sequence ID" value="NZ_CP068985.1"/>
</dbReference>
<feature type="repeat" description="WD" evidence="3">
    <location>
        <begin position="1289"/>
        <end position="1330"/>
    </location>
</feature>
<dbReference type="Pfam" id="PF00400">
    <property type="entry name" value="WD40"/>
    <property type="match status" value="12"/>
</dbReference>
<dbReference type="InterPro" id="IPR027417">
    <property type="entry name" value="P-loop_NTPase"/>
</dbReference>
<dbReference type="Gene3D" id="3.40.50.1460">
    <property type="match status" value="1"/>
</dbReference>
<evidence type="ECO:0000256" key="3">
    <source>
        <dbReference type="PROSITE-ProRule" id="PRU00221"/>
    </source>
</evidence>
<dbReference type="SMART" id="SM00320">
    <property type="entry name" value="WD40"/>
    <property type="match status" value="13"/>
</dbReference>
<feature type="compositionally biased region" description="Low complexity" evidence="4">
    <location>
        <begin position="252"/>
        <end position="266"/>
    </location>
</feature>
<keyword evidence="1 3" id="KW-0853">WD repeat</keyword>
<feature type="repeat" description="WD" evidence="3">
    <location>
        <begin position="1199"/>
        <end position="1231"/>
    </location>
</feature>
<dbReference type="InterPro" id="IPR001680">
    <property type="entry name" value="WD40_rpt"/>
</dbReference>
<dbReference type="PANTHER" id="PTHR44129">
    <property type="entry name" value="WD REPEAT-CONTAINING PROTEIN POP1"/>
    <property type="match status" value="1"/>
</dbReference>
<dbReference type="InterPro" id="IPR049052">
    <property type="entry name" value="nSTAND1"/>
</dbReference>
<evidence type="ECO:0000256" key="1">
    <source>
        <dbReference type="ARBA" id="ARBA00022574"/>
    </source>
</evidence>
<keyword evidence="7" id="KW-1185">Reference proteome</keyword>
<dbReference type="NCBIfam" id="NF047832">
    <property type="entry name" value="caspase_w_EACC1"/>
    <property type="match status" value="1"/>
</dbReference>
<organism evidence="6 7">
    <name type="scientific">Nonomuraea coxensis DSM 45129</name>
    <dbReference type="NCBI Taxonomy" id="1122611"/>
    <lineage>
        <taxon>Bacteria</taxon>
        <taxon>Bacillati</taxon>
        <taxon>Actinomycetota</taxon>
        <taxon>Actinomycetes</taxon>
        <taxon>Streptosporangiales</taxon>
        <taxon>Streptosporangiaceae</taxon>
        <taxon>Nonomuraea</taxon>
    </lineage>
</organism>
<dbReference type="InterPro" id="IPR050349">
    <property type="entry name" value="WD_LIS1/nudF_dynein_reg"/>
</dbReference>
<evidence type="ECO:0000313" key="6">
    <source>
        <dbReference type="EMBL" id="QYC39892.1"/>
    </source>
</evidence>
<dbReference type="InterPro" id="IPR020472">
    <property type="entry name" value="WD40_PAC1"/>
</dbReference>
<dbReference type="Gene3D" id="2.130.10.10">
    <property type="entry name" value="YVTN repeat-like/Quinoprotein amine dehydrogenase"/>
    <property type="match status" value="4"/>
</dbReference>
<feature type="repeat" description="WD" evidence="3">
    <location>
        <begin position="974"/>
        <end position="1015"/>
    </location>
</feature>
<evidence type="ECO:0000256" key="4">
    <source>
        <dbReference type="SAM" id="MobiDB-lite"/>
    </source>
</evidence>
<feature type="repeat" description="WD" evidence="3">
    <location>
        <begin position="1244"/>
        <end position="1277"/>
    </location>
</feature>
<feature type="compositionally biased region" description="Gly residues" evidence="4">
    <location>
        <begin position="749"/>
        <end position="760"/>
    </location>
</feature>
<dbReference type="PROSITE" id="PS50082">
    <property type="entry name" value="WD_REPEATS_2"/>
    <property type="match status" value="11"/>
</dbReference>
<evidence type="ECO:0000313" key="7">
    <source>
        <dbReference type="Proteomes" id="UP000824681"/>
    </source>
</evidence>
<dbReference type="Proteomes" id="UP000824681">
    <property type="component" value="Chromosome"/>
</dbReference>
<feature type="repeat" description="WD" evidence="3">
    <location>
        <begin position="1424"/>
        <end position="1457"/>
    </location>
</feature>
<accession>A0ABX8TWL8</accession>
<feature type="domain" description="Novel STAND NTPase 1" evidence="5">
    <location>
        <begin position="291"/>
        <end position="684"/>
    </location>
</feature>
<feature type="repeat" description="WD" evidence="3">
    <location>
        <begin position="1063"/>
        <end position="1104"/>
    </location>
</feature>
<dbReference type="PRINTS" id="PR00320">
    <property type="entry name" value="GPROTEINBRPT"/>
</dbReference>
<name>A0ABX8TWL8_9ACTN</name>
<dbReference type="PROSITE" id="PS50294">
    <property type="entry name" value="WD_REPEATS_REGION"/>
    <property type="match status" value="10"/>
</dbReference>
<feature type="repeat" description="WD" evidence="3">
    <location>
        <begin position="1105"/>
        <end position="1140"/>
    </location>
</feature>
<feature type="repeat" description="WD" evidence="3">
    <location>
        <begin position="929"/>
        <end position="961"/>
    </location>
</feature>
<dbReference type="SUPFAM" id="SSF82171">
    <property type="entry name" value="DPP6 N-terminal domain-like"/>
    <property type="match status" value="1"/>
</dbReference>
<sequence>MKEDDSANLDRTRVVRSRWNGPPLLLAGDGARAVVAGTGAHRPASRLPVAPAVPATVGDLGRCLVERAGLAPAHLTVLVDPVAPAALGEALERAAREATSVLLFHYSGHGVFAPDGELHLATRATVDLGQGVPGHQALPFGVVRQVLAGSAAELAVVVLDCCFTGEGRPVPARAMDRVFEGMGRAAYVLASASRDANGWALPGVRHTALGGALLRLLTEGDPDGPAAFTLDHVHHRLARVLPAAGFPRPRRAVAGNAGNAGASAPLAPNPAHRPAPAMPVPAAAAGEATGPYRGLAAYGVEHAELFFGREALVRSLTERVRAADGEPVVVTGPSGCGKSSVVRAGLVPAFLASRPPGGEAAGVVVLAPGGDPLGALARELAALGGGDPVRLRAVIESDPGAAARALPPGPVLVVVDPFEEVFTECADPAARRRFVTALGELARAAAVVVSVRGEHFGACAAYPELVAALRRPEVVPPPGEAELRAMIEEPAARCGLRLEAGLADLVLEELRAREPELERSGGVLPLLSHALFATWERRSGDVLAMADYRAAGGVAGAVAAGAEEALRALGPEFEAMARELLLRMVRTDGAAGAAGRRVPLAALTESGSWSGSGEAASVRAQVLAGLARSRLVTVHDGEAGLVHDTLIRAWPRLGGWVDAERAAALVRRRLAEDARRWDREGRDPAHLYADTRLAAAVALTEAPPRPAQLSPRSTAQVQGDGGGGLPAVGSMTVHGKLVAAGRPPAAPPGQGGPNAAGAGPAGAGLAGDGLAGVERAFLVASGRRQRRRAAAGRAVIAGLCVLVLAAATGAVLQWRAAGQAAREARQVAAQRDAALSRQVAASATALPDGALAAQLALAAYRVSATPEARGALLGALSRPIPSRLLGHTGPVERVAYRPDGRVLVTVSGDRTARLWDVADPLRPKGAGVVTGHAAGLTAAAFSQDGKVLATSSSDGTARLWDAATPAKPKPLATIRGHQGPVLAVAAAPKGGLLATAGADRTVRLWDVAAPQAPKAVAALKQASEPADVAFSPDGRMIAVTSATGVTLLDLLTPATPANLAAFSSPDGGAVRSVAFSPDGRSLATASATGALHLWNITAAKLTGTAAGSGVPVEDVAFSPDGDVLAAASADGATRLWDVATPGDPQPAALLTAPAGTARGTGGVAFSPDGRTLAAASGTDGVTRLWNVADPARVAARARLGRHTARVNALAFAKGGGTLATVSDDRTVKLWDAGDPAAATPVSTLRGHTGAVVGVAFSPDDRYVVSAALDGTARLWEVARPANPKFVATMQGPASGLRSVAYSPGGKVVAAIGGDGRTQLWDVSTPAAPRRVATPGAVDGRLDALAFRPDGKVLATGSGTASVRLWEVSKPAAPRLLADVAAQPGGVLGLRFSPDGRTLATTGADGAAALWDVAAPERPRRLALLRGPTGPVTAAVFGADGRTLVTASRDRTLRVWNVADRARPSLWAVLAGPEPVDDVAAAPDGLTLAATSGVAAQLWGLDAEQATATVCERAGAAVTREEWAQYVPGRPYALPCPATS</sequence>
<dbReference type="CDD" id="cd00200">
    <property type="entry name" value="WD40"/>
    <property type="match status" value="2"/>
</dbReference>
<dbReference type="PROSITE" id="PS00678">
    <property type="entry name" value="WD_REPEATS_1"/>
    <property type="match status" value="7"/>
</dbReference>